<dbReference type="AlphaFoldDB" id="A0A0G0EDV2"/>
<dbReference type="EMBL" id="LBPX01000051">
    <property type="protein sequence ID" value="KKP65532.1"/>
    <property type="molecule type" value="Genomic_DNA"/>
</dbReference>
<organism evidence="2 3">
    <name type="scientific">Candidatus Roizmanbacteria bacterium GW2011_GWC2_35_12</name>
    <dbReference type="NCBI Taxonomy" id="1618485"/>
    <lineage>
        <taxon>Bacteria</taxon>
        <taxon>Candidatus Roizmaniibacteriota</taxon>
    </lineage>
</organism>
<reference evidence="2 3" key="1">
    <citation type="journal article" date="2015" name="Nature">
        <title>rRNA introns, odd ribosomes, and small enigmatic genomes across a large radiation of phyla.</title>
        <authorList>
            <person name="Brown C.T."/>
            <person name="Hug L.A."/>
            <person name="Thomas B.C."/>
            <person name="Sharon I."/>
            <person name="Castelle C.J."/>
            <person name="Singh A."/>
            <person name="Wilkins M.J."/>
            <person name="Williams K.H."/>
            <person name="Banfield J.F."/>
        </authorList>
    </citation>
    <scope>NUCLEOTIDE SEQUENCE [LARGE SCALE GENOMIC DNA]</scope>
</reference>
<sequence>MSLTELSYWFRKFLPFGVLFCLISLIIFYSFKLYFIYLEANKPVILYTDPIFGKIDRPVIPHATASGGLQFVLDTVEGTPVTATEAAKVYFMPNATTKFGYREKIYLIAKSFGFDTNKIKHKLTDKIAEFDAEGKKLTIDVSNFNFKYESDIKTNTFITGSVNISKKEIENKAINFISKKEIENKAINFLKLIGRYPEELSKSTTNVIYLKYDPELGDFGNIEKVREASAVEVDFYRPSIDDYAIATPKFFSSQNYVIMTFNGSEPKVIRAQISFFEKSDAQFGVYPLKTGDEAWAELQKGGGMIIAGQEHIKKVTIKKMGLYYLDPDVYQTYLQPVYVFIGDDDFVAYVPAIKNDFLTE</sequence>
<evidence type="ECO:0000313" key="3">
    <source>
        <dbReference type="Proteomes" id="UP000034127"/>
    </source>
</evidence>
<evidence type="ECO:0000313" key="2">
    <source>
        <dbReference type="EMBL" id="KKP65532.1"/>
    </source>
</evidence>
<gene>
    <name evidence="2" type="ORF">UR63_C0051G0003</name>
</gene>
<comment type="caution">
    <text evidence="2">The sequence shown here is derived from an EMBL/GenBank/DDBJ whole genome shotgun (WGS) entry which is preliminary data.</text>
</comment>
<protein>
    <submittedName>
        <fullName evidence="2">Uncharacterized protein</fullName>
    </submittedName>
</protein>
<proteinExistence type="predicted"/>
<evidence type="ECO:0000256" key="1">
    <source>
        <dbReference type="SAM" id="Phobius"/>
    </source>
</evidence>
<name>A0A0G0EDV2_9BACT</name>
<dbReference type="Proteomes" id="UP000034127">
    <property type="component" value="Unassembled WGS sequence"/>
</dbReference>
<keyword evidence="1" id="KW-0812">Transmembrane</keyword>
<keyword evidence="1" id="KW-0472">Membrane</keyword>
<feature type="transmembrane region" description="Helical" evidence="1">
    <location>
        <begin position="13"/>
        <end position="35"/>
    </location>
</feature>
<accession>A0A0G0EDV2</accession>
<keyword evidence="1" id="KW-1133">Transmembrane helix</keyword>